<dbReference type="EMBL" id="JANPWB010000001">
    <property type="protein sequence ID" value="KAJ1214900.1"/>
    <property type="molecule type" value="Genomic_DNA"/>
</dbReference>
<feature type="compositionally biased region" description="Basic and acidic residues" evidence="1">
    <location>
        <begin position="101"/>
        <end position="113"/>
    </location>
</feature>
<feature type="region of interest" description="Disordered" evidence="1">
    <location>
        <begin position="65"/>
        <end position="113"/>
    </location>
</feature>
<sequence length="113" mass="11948">MGGAEPRAAPTMLRRNTQSIASAPPRGVRVSSPHAPRPVSGPRNARGRGSTRDCGLLLRSCLQQRGRAPPLPADGTSGSSNLQCSPGAQDGMLDVRATPRPRPEARRFAELRS</sequence>
<dbReference type="AlphaFoldDB" id="A0AAV7WQ39"/>
<feature type="compositionally biased region" description="Polar residues" evidence="1">
    <location>
        <begin position="76"/>
        <end position="86"/>
    </location>
</feature>
<proteinExistence type="predicted"/>
<gene>
    <name evidence="2" type="ORF">NDU88_002511</name>
</gene>
<evidence type="ECO:0000256" key="1">
    <source>
        <dbReference type="SAM" id="MobiDB-lite"/>
    </source>
</evidence>
<keyword evidence="3" id="KW-1185">Reference proteome</keyword>
<evidence type="ECO:0000313" key="2">
    <source>
        <dbReference type="EMBL" id="KAJ1214900.1"/>
    </source>
</evidence>
<dbReference type="Proteomes" id="UP001066276">
    <property type="component" value="Chromosome 1_1"/>
</dbReference>
<name>A0AAV7WQ39_PLEWA</name>
<reference evidence="2" key="1">
    <citation type="journal article" date="2022" name="bioRxiv">
        <title>Sequencing and chromosome-scale assembly of the giantPleurodeles waltlgenome.</title>
        <authorList>
            <person name="Brown T."/>
            <person name="Elewa A."/>
            <person name="Iarovenko S."/>
            <person name="Subramanian E."/>
            <person name="Araus A.J."/>
            <person name="Petzold A."/>
            <person name="Susuki M."/>
            <person name="Suzuki K.-i.T."/>
            <person name="Hayashi T."/>
            <person name="Toyoda A."/>
            <person name="Oliveira C."/>
            <person name="Osipova E."/>
            <person name="Leigh N.D."/>
            <person name="Simon A."/>
            <person name="Yun M.H."/>
        </authorList>
    </citation>
    <scope>NUCLEOTIDE SEQUENCE</scope>
    <source>
        <strain evidence="2">20211129_DDA</strain>
        <tissue evidence="2">Liver</tissue>
    </source>
</reference>
<organism evidence="2 3">
    <name type="scientific">Pleurodeles waltl</name>
    <name type="common">Iberian ribbed newt</name>
    <dbReference type="NCBI Taxonomy" id="8319"/>
    <lineage>
        <taxon>Eukaryota</taxon>
        <taxon>Metazoa</taxon>
        <taxon>Chordata</taxon>
        <taxon>Craniata</taxon>
        <taxon>Vertebrata</taxon>
        <taxon>Euteleostomi</taxon>
        <taxon>Amphibia</taxon>
        <taxon>Batrachia</taxon>
        <taxon>Caudata</taxon>
        <taxon>Salamandroidea</taxon>
        <taxon>Salamandridae</taxon>
        <taxon>Pleurodelinae</taxon>
        <taxon>Pleurodeles</taxon>
    </lineage>
</organism>
<comment type="caution">
    <text evidence="2">The sequence shown here is derived from an EMBL/GenBank/DDBJ whole genome shotgun (WGS) entry which is preliminary data.</text>
</comment>
<feature type="region of interest" description="Disordered" evidence="1">
    <location>
        <begin position="1"/>
        <end position="52"/>
    </location>
</feature>
<evidence type="ECO:0000313" key="3">
    <source>
        <dbReference type="Proteomes" id="UP001066276"/>
    </source>
</evidence>
<accession>A0AAV7WQ39</accession>
<protein>
    <submittedName>
        <fullName evidence="2">Uncharacterized protein</fullName>
    </submittedName>
</protein>